<proteinExistence type="predicted"/>
<feature type="domain" description="ShKT" evidence="3">
    <location>
        <begin position="209"/>
        <end position="248"/>
    </location>
</feature>
<keyword evidence="2" id="KW-0732">Signal</keyword>
<sequence>MYTLLALLAVILVPVLAQMPGSPDHLGFPSQQTTCRVRTIRSSNNNMCPTGYTIISNGECCPSQQVYSTGTTCVDKRNANGVNECLGWRTYCDNIFYKNFMTENCPQTCGFCNTATMRPGVSSTFRPGMTTTRPWTNNCTDKLATGGFNECLGWRRFCRNISYREFMTENCARTCGFCSSSTMRPGLTSTTRRGTLTSTSWSITPSNTCTDKLNASGSNACAVWRSYCNDIFYKDFMTENCPQTCGFCTPFAGSSSTLRPGMSSTFRPGMTSRPGSCIDIRSDCPSNRNLCNNYSFREQMRIQCPRTCGFCQ</sequence>
<gene>
    <name evidence="4" type="ORF">GCK72_006743</name>
</gene>
<dbReference type="InterPro" id="IPR007026">
    <property type="entry name" value="CC_domain"/>
</dbReference>
<comment type="caution">
    <text evidence="4">The sequence shown here is derived from an EMBL/GenBank/DDBJ whole genome shotgun (WGS) entry which is preliminary data.</text>
</comment>
<comment type="caution">
    <text evidence="1">Lacks conserved residue(s) required for the propagation of feature annotation.</text>
</comment>
<dbReference type="AlphaFoldDB" id="A0A6A5HH31"/>
<dbReference type="Pfam" id="PF04942">
    <property type="entry name" value="CC"/>
    <property type="match status" value="1"/>
</dbReference>
<evidence type="ECO:0000313" key="4">
    <source>
        <dbReference type="EMBL" id="KAF1766785.1"/>
    </source>
</evidence>
<dbReference type="PROSITE" id="PS51670">
    <property type="entry name" value="SHKT"/>
    <property type="match status" value="4"/>
</dbReference>
<dbReference type="InterPro" id="IPR003582">
    <property type="entry name" value="ShKT_dom"/>
</dbReference>
<evidence type="ECO:0000313" key="5">
    <source>
        <dbReference type="Proteomes" id="UP000483820"/>
    </source>
</evidence>
<accession>A0A6A5HH31</accession>
<name>A0A6A5HH31_CAERE</name>
<dbReference type="PANTHER" id="PTHR46219">
    <property type="entry name" value="PROTEIN CBG11138"/>
    <property type="match status" value="1"/>
</dbReference>
<feature type="signal peptide" evidence="2">
    <location>
        <begin position="1"/>
        <end position="17"/>
    </location>
</feature>
<reference evidence="4 5" key="1">
    <citation type="submission" date="2019-12" db="EMBL/GenBank/DDBJ databases">
        <title>Chromosome-level assembly of the Caenorhabditis remanei genome.</title>
        <authorList>
            <person name="Teterina A.A."/>
            <person name="Willis J.H."/>
            <person name="Phillips P.C."/>
        </authorList>
    </citation>
    <scope>NUCLEOTIDE SEQUENCE [LARGE SCALE GENOMIC DNA]</scope>
    <source>
        <strain evidence="4 5">PX506</strain>
        <tissue evidence="4">Whole organism</tissue>
    </source>
</reference>
<evidence type="ECO:0000256" key="2">
    <source>
        <dbReference type="SAM" id="SignalP"/>
    </source>
</evidence>
<keyword evidence="1" id="KW-1015">Disulfide bond</keyword>
<dbReference type="Proteomes" id="UP000483820">
    <property type="component" value="Chromosome II"/>
</dbReference>
<feature type="disulfide bond" evidence="1">
    <location>
        <begin position="277"/>
        <end position="311"/>
    </location>
</feature>
<dbReference type="CTD" id="9804014"/>
<dbReference type="KEGG" id="crq:GCK72_006743"/>
<dbReference type="EMBL" id="WUAV01000002">
    <property type="protein sequence ID" value="KAF1766785.1"/>
    <property type="molecule type" value="Genomic_DNA"/>
</dbReference>
<dbReference type="GeneID" id="9804014"/>
<dbReference type="Gene3D" id="1.10.10.1940">
    <property type="match status" value="4"/>
</dbReference>
<dbReference type="SMART" id="SM00254">
    <property type="entry name" value="ShKT"/>
    <property type="match status" value="4"/>
</dbReference>
<dbReference type="Pfam" id="PF01549">
    <property type="entry name" value="ShK"/>
    <property type="match status" value="4"/>
</dbReference>
<evidence type="ECO:0000259" key="3">
    <source>
        <dbReference type="PROSITE" id="PS51670"/>
    </source>
</evidence>
<dbReference type="RefSeq" id="XP_003110040.2">
    <property type="nucleotide sequence ID" value="XM_003109992.2"/>
</dbReference>
<protein>
    <recommendedName>
        <fullName evidence="3">ShKT domain-containing protein</fullName>
    </recommendedName>
</protein>
<dbReference type="PANTHER" id="PTHR46219:SF8">
    <property type="entry name" value="SHKT DOMAIN-CONTAINING PROTEIN"/>
    <property type="match status" value="1"/>
</dbReference>
<feature type="domain" description="ShKT" evidence="3">
    <location>
        <begin position="139"/>
        <end position="178"/>
    </location>
</feature>
<feature type="chain" id="PRO_5025422659" description="ShKT domain-containing protein" evidence="2">
    <location>
        <begin position="18"/>
        <end position="312"/>
    </location>
</feature>
<organism evidence="4 5">
    <name type="scientific">Caenorhabditis remanei</name>
    <name type="common">Caenorhabditis vulgaris</name>
    <dbReference type="NCBI Taxonomy" id="31234"/>
    <lineage>
        <taxon>Eukaryota</taxon>
        <taxon>Metazoa</taxon>
        <taxon>Ecdysozoa</taxon>
        <taxon>Nematoda</taxon>
        <taxon>Chromadorea</taxon>
        <taxon>Rhabditida</taxon>
        <taxon>Rhabditina</taxon>
        <taxon>Rhabditomorpha</taxon>
        <taxon>Rhabditoidea</taxon>
        <taxon>Rhabditidae</taxon>
        <taxon>Peloderinae</taxon>
        <taxon>Caenorhabditis</taxon>
    </lineage>
</organism>
<feature type="domain" description="ShKT" evidence="3">
    <location>
        <begin position="73"/>
        <end position="112"/>
    </location>
</feature>
<feature type="domain" description="ShKT" evidence="3">
    <location>
        <begin position="277"/>
        <end position="311"/>
    </location>
</feature>
<evidence type="ECO:0000256" key="1">
    <source>
        <dbReference type="PROSITE-ProRule" id="PRU01005"/>
    </source>
</evidence>